<name>A0A8T0T6Z6_PANVG</name>
<evidence type="ECO:0000313" key="3">
    <source>
        <dbReference type="Proteomes" id="UP000823388"/>
    </source>
</evidence>
<feature type="region of interest" description="Disordered" evidence="1">
    <location>
        <begin position="132"/>
        <end position="166"/>
    </location>
</feature>
<sequence>MGKPLAPKQLKMPGRPRKERKREAHEKPKKGTRLSKRGTVIRCKKCKQVGHNRSTCERRSNSNTRTSNKAAPSNTVPITAANAMPTSAQKIVRTAAQGRVATIPGGTASINLEATVPSSLARAKISIQVTSGTASAQVKAQEPSSKKPASKTSRRLPHLLQSPDTI</sequence>
<dbReference type="Proteomes" id="UP000823388">
    <property type="component" value="Chromosome 4N"/>
</dbReference>
<feature type="compositionally biased region" description="Basic residues" evidence="1">
    <location>
        <begin position="27"/>
        <end position="36"/>
    </location>
</feature>
<keyword evidence="3" id="KW-1185">Reference proteome</keyword>
<protein>
    <submittedName>
        <fullName evidence="2">Uncharacterized protein</fullName>
    </submittedName>
</protein>
<dbReference type="EMBL" id="CM029044">
    <property type="protein sequence ID" value="KAG2605103.1"/>
    <property type="molecule type" value="Genomic_DNA"/>
</dbReference>
<evidence type="ECO:0000256" key="1">
    <source>
        <dbReference type="SAM" id="MobiDB-lite"/>
    </source>
</evidence>
<gene>
    <name evidence="2" type="ORF">PVAP13_4NG115119</name>
</gene>
<feature type="region of interest" description="Disordered" evidence="1">
    <location>
        <begin position="1"/>
        <end position="37"/>
    </location>
</feature>
<comment type="caution">
    <text evidence="2">The sequence shown here is derived from an EMBL/GenBank/DDBJ whole genome shotgun (WGS) entry which is preliminary data.</text>
</comment>
<proteinExistence type="predicted"/>
<accession>A0A8T0T6Z6</accession>
<reference evidence="2" key="1">
    <citation type="submission" date="2020-05" db="EMBL/GenBank/DDBJ databases">
        <title>WGS assembly of Panicum virgatum.</title>
        <authorList>
            <person name="Lovell J.T."/>
            <person name="Jenkins J."/>
            <person name="Shu S."/>
            <person name="Juenger T.E."/>
            <person name="Schmutz J."/>
        </authorList>
    </citation>
    <scope>NUCLEOTIDE SEQUENCE</scope>
    <source>
        <strain evidence="2">AP13</strain>
    </source>
</reference>
<feature type="compositionally biased region" description="Polar residues" evidence="1">
    <location>
        <begin position="61"/>
        <end position="77"/>
    </location>
</feature>
<feature type="compositionally biased region" description="Basic residues" evidence="1">
    <location>
        <begin position="148"/>
        <end position="157"/>
    </location>
</feature>
<feature type="region of interest" description="Disordered" evidence="1">
    <location>
        <begin position="49"/>
        <end position="82"/>
    </location>
</feature>
<organism evidence="2 3">
    <name type="scientific">Panicum virgatum</name>
    <name type="common">Blackwell switchgrass</name>
    <dbReference type="NCBI Taxonomy" id="38727"/>
    <lineage>
        <taxon>Eukaryota</taxon>
        <taxon>Viridiplantae</taxon>
        <taxon>Streptophyta</taxon>
        <taxon>Embryophyta</taxon>
        <taxon>Tracheophyta</taxon>
        <taxon>Spermatophyta</taxon>
        <taxon>Magnoliopsida</taxon>
        <taxon>Liliopsida</taxon>
        <taxon>Poales</taxon>
        <taxon>Poaceae</taxon>
        <taxon>PACMAD clade</taxon>
        <taxon>Panicoideae</taxon>
        <taxon>Panicodae</taxon>
        <taxon>Paniceae</taxon>
        <taxon>Panicinae</taxon>
        <taxon>Panicum</taxon>
        <taxon>Panicum sect. Hiantes</taxon>
    </lineage>
</organism>
<dbReference type="AlphaFoldDB" id="A0A8T0T6Z6"/>
<evidence type="ECO:0000313" key="2">
    <source>
        <dbReference type="EMBL" id="KAG2605103.1"/>
    </source>
</evidence>